<accession>A0ABX1T851</accession>
<sequence>MICPVYVAPKFELFSDRGSQYWHTPEAGGKVDKHYLTQIRQAMKRLGIGKLADYDQAGNVMPLNLKAAA</sequence>
<evidence type="ECO:0000313" key="1">
    <source>
        <dbReference type="EMBL" id="NMQ04593.1"/>
    </source>
</evidence>
<dbReference type="EMBL" id="SPMX01000010">
    <property type="protein sequence ID" value="NMQ04593.1"/>
    <property type="molecule type" value="Genomic_DNA"/>
</dbReference>
<dbReference type="RefSeq" id="WP_169069530.1">
    <property type="nucleotide sequence ID" value="NZ_JAZKUC010000001.1"/>
</dbReference>
<protein>
    <submittedName>
        <fullName evidence="1">Uncharacterized protein</fullName>
    </submittedName>
</protein>
<name>A0ABX1T851_9PROT</name>
<evidence type="ECO:0000313" key="2">
    <source>
        <dbReference type="Proteomes" id="UP000886469"/>
    </source>
</evidence>
<reference evidence="1" key="1">
    <citation type="submission" date="2019-03" db="EMBL/GenBank/DDBJ databases">
        <title>Metabolic reconstructions from genomes of highly enriched 'Candidatus Accumulibacter' and 'Candidatus Competibacter' bioreactor populations.</title>
        <authorList>
            <person name="Annavajhala M.K."/>
            <person name="Welles L."/>
            <person name="Abbas B."/>
            <person name="Sorokin D."/>
            <person name="Park H."/>
            <person name="Van Loosdrecht M."/>
            <person name="Chandran K."/>
        </authorList>
    </citation>
    <scope>NUCLEOTIDE SEQUENCE</scope>
    <source>
        <strain evidence="1">SBR_L</strain>
    </source>
</reference>
<organism evidence="1 2">
    <name type="scientific">Candidatus Accumulibacter contiguus</name>
    <dbReference type="NCBI Taxonomy" id="2954381"/>
    <lineage>
        <taxon>Bacteria</taxon>
        <taxon>Pseudomonadati</taxon>
        <taxon>Pseudomonadota</taxon>
        <taxon>Betaproteobacteria</taxon>
        <taxon>Candidatus Accumulibacter</taxon>
    </lineage>
</organism>
<proteinExistence type="predicted"/>
<comment type="caution">
    <text evidence="1">The sequence shown here is derived from an EMBL/GenBank/DDBJ whole genome shotgun (WGS) entry which is preliminary data.</text>
</comment>
<gene>
    <name evidence="1" type="ORF">E4Q08_04625</name>
</gene>
<dbReference type="Proteomes" id="UP000886469">
    <property type="component" value="Unassembled WGS sequence"/>
</dbReference>
<keyword evidence="2" id="KW-1185">Reference proteome</keyword>